<feature type="region of interest" description="Disordered" evidence="1">
    <location>
        <begin position="17"/>
        <end position="46"/>
    </location>
</feature>
<comment type="caution">
    <text evidence="2">The sequence shown here is derived from an EMBL/GenBank/DDBJ whole genome shotgun (WGS) entry which is preliminary data.</text>
</comment>
<name>A0ABT2MR65_9CYAN</name>
<organism evidence="2 3">
    <name type="scientific">Laspinema palackyanum D2a</name>
    <dbReference type="NCBI Taxonomy" id="2953684"/>
    <lineage>
        <taxon>Bacteria</taxon>
        <taxon>Bacillati</taxon>
        <taxon>Cyanobacteriota</taxon>
        <taxon>Cyanophyceae</taxon>
        <taxon>Oscillatoriophycideae</taxon>
        <taxon>Oscillatoriales</taxon>
        <taxon>Laspinemataceae</taxon>
        <taxon>Laspinema</taxon>
        <taxon>Laspinema palackyanum</taxon>
    </lineage>
</organism>
<reference evidence="2 3" key="1">
    <citation type="journal article" date="2022" name="Front. Microbiol.">
        <title>High genomic differentiation and limited gene flow indicate recent cryptic speciation within the genus Laspinema (cyanobacteria).</title>
        <authorList>
            <person name="Stanojkovic A."/>
            <person name="Skoupy S."/>
            <person name="Skaloud P."/>
            <person name="Dvorak P."/>
        </authorList>
    </citation>
    <scope>NUCLEOTIDE SEQUENCE [LARGE SCALE GENOMIC DNA]</scope>
    <source>
        <strain evidence="2 3">D2a</strain>
    </source>
</reference>
<accession>A0ABT2MR65</accession>
<dbReference type="EMBL" id="JAMXFF010000015">
    <property type="protein sequence ID" value="MCT7967022.1"/>
    <property type="molecule type" value="Genomic_DNA"/>
</dbReference>
<proteinExistence type="predicted"/>
<evidence type="ECO:0000313" key="2">
    <source>
        <dbReference type="EMBL" id="MCT7967022.1"/>
    </source>
</evidence>
<keyword evidence="3" id="KW-1185">Reference proteome</keyword>
<evidence type="ECO:0000313" key="3">
    <source>
        <dbReference type="Proteomes" id="UP001525890"/>
    </source>
</evidence>
<gene>
    <name evidence="2" type="ORF">NG799_11810</name>
</gene>
<dbReference type="RefSeq" id="WP_368006631.1">
    <property type="nucleotide sequence ID" value="NZ_JAMXFF010000015.1"/>
</dbReference>
<protein>
    <submittedName>
        <fullName evidence="2">Uncharacterized protein</fullName>
    </submittedName>
</protein>
<evidence type="ECO:0000256" key="1">
    <source>
        <dbReference type="SAM" id="MobiDB-lite"/>
    </source>
</evidence>
<feature type="compositionally biased region" description="Polar residues" evidence="1">
    <location>
        <begin position="37"/>
        <end position="46"/>
    </location>
</feature>
<sequence length="46" mass="5217">MFTSDSSQWFALRLNRSASRNSDRRRHLGSGEFFSLPTPTSGRAID</sequence>
<dbReference type="Proteomes" id="UP001525890">
    <property type="component" value="Unassembled WGS sequence"/>
</dbReference>